<dbReference type="GO" id="GO:0008033">
    <property type="term" value="P:tRNA processing"/>
    <property type="evidence" value="ECO:0007669"/>
    <property type="project" value="UniProtKB-KW"/>
</dbReference>
<keyword evidence="2" id="KW-0819">tRNA processing</keyword>
<dbReference type="HOGENOM" id="CLU_723490_0_0_12"/>
<dbReference type="KEGG" id="tpx:Turpa_2708"/>
<evidence type="ECO:0000313" key="7">
    <source>
        <dbReference type="Proteomes" id="UP000006048"/>
    </source>
</evidence>
<dbReference type="InterPro" id="IPR012094">
    <property type="entry name" value="tRNA_Ile_lys_synt"/>
</dbReference>
<sequence length="382" mass="43785">MPLEQGLAVLTRAAQGHSNIVVAISGGADSLLALDLCCSMAASQKNLRVIAWYLHHYAGEVEPERQRVLQLAAEHARVATFGRFSLVVTNANIDRIRRRLRTSWEHAASLTRRRRLRLIARALGANELSPAPVVTGHNRSDYFETVSLRKERQIPDNALPQESFTDAITGFIRPLAQCTREQIREIAQRAGIRWFEDPANDDMAFARNRIRREIQNEFIPENNAVPALPEFHRVSSREYRLAAHDFDALQPMMQARTVFTACRRLGVSRRFTRNHFDRAQNLPFSLPPFFAHRETQGQQELVIFRRGLAEKLRPAQSDRPFMRGDSITRSVKLSTPYGHKSVAKIFSEQRLSPRQRRQTIVYLNSQSQKHADLIDFYEATPR</sequence>
<keyword evidence="7" id="KW-1185">Reference proteome</keyword>
<gene>
    <name evidence="6" type="ordered locus">Turpa_2708</name>
</gene>
<evidence type="ECO:0000313" key="6">
    <source>
        <dbReference type="EMBL" id="AFM13347.1"/>
    </source>
</evidence>
<dbReference type="Pfam" id="PF01171">
    <property type="entry name" value="ATP_bind_3"/>
    <property type="match status" value="1"/>
</dbReference>
<keyword evidence="4" id="KW-0067">ATP-binding</keyword>
<organism evidence="6 7">
    <name type="scientific">Turneriella parva (strain ATCC BAA-1111 / DSM 21527 / NCTC 11395 / H)</name>
    <name type="common">Leptospira parva</name>
    <dbReference type="NCBI Taxonomy" id="869212"/>
    <lineage>
        <taxon>Bacteria</taxon>
        <taxon>Pseudomonadati</taxon>
        <taxon>Spirochaetota</taxon>
        <taxon>Spirochaetia</taxon>
        <taxon>Leptospirales</taxon>
        <taxon>Leptospiraceae</taxon>
        <taxon>Turneriella</taxon>
    </lineage>
</organism>
<protein>
    <submittedName>
        <fullName evidence="6">PP-loop domain protein</fullName>
    </submittedName>
</protein>
<evidence type="ECO:0000259" key="5">
    <source>
        <dbReference type="Pfam" id="PF01171"/>
    </source>
</evidence>
<dbReference type="RefSeq" id="WP_014803849.1">
    <property type="nucleotide sequence ID" value="NC_018020.1"/>
</dbReference>
<accession>I4B7U0</accession>
<evidence type="ECO:0000256" key="3">
    <source>
        <dbReference type="ARBA" id="ARBA00022741"/>
    </source>
</evidence>
<dbReference type="GO" id="GO:0005524">
    <property type="term" value="F:ATP binding"/>
    <property type="evidence" value="ECO:0007669"/>
    <property type="project" value="UniProtKB-KW"/>
</dbReference>
<dbReference type="PANTHER" id="PTHR43033">
    <property type="entry name" value="TRNA(ILE)-LYSIDINE SYNTHASE-RELATED"/>
    <property type="match status" value="1"/>
</dbReference>
<name>I4B7U0_TURPD</name>
<dbReference type="InterPro" id="IPR011063">
    <property type="entry name" value="TilS/TtcA_N"/>
</dbReference>
<dbReference type="Gene3D" id="3.40.50.620">
    <property type="entry name" value="HUPs"/>
    <property type="match status" value="1"/>
</dbReference>
<dbReference type="PANTHER" id="PTHR43033:SF1">
    <property type="entry name" value="TRNA(ILE)-LYSIDINE SYNTHASE-RELATED"/>
    <property type="match status" value="1"/>
</dbReference>
<dbReference type="STRING" id="869212.Turpa_2708"/>
<evidence type="ECO:0000256" key="2">
    <source>
        <dbReference type="ARBA" id="ARBA00022694"/>
    </source>
</evidence>
<dbReference type="OrthoDB" id="9807403at2"/>
<feature type="domain" description="tRNA(Ile)-lysidine/2-thiocytidine synthase N-terminal" evidence="5">
    <location>
        <begin position="20"/>
        <end position="213"/>
    </location>
</feature>
<evidence type="ECO:0000256" key="1">
    <source>
        <dbReference type="ARBA" id="ARBA00022598"/>
    </source>
</evidence>
<keyword evidence="3" id="KW-0547">Nucleotide-binding</keyword>
<proteinExistence type="predicted"/>
<dbReference type="AlphaFoldDB" id="I4B7U0"/>
<dbReference type="SUPFAM" id="SSF52402">
    <property type="entry name" value="Adenine nucleotide alpha hydrolases-like"/>
    <property type="match status" value="1"/>
</dbReference>
<evidence type="ECO:0000256" key="4">
    <source>
        <dbReference type="ARBA" id="ARBA00022840"/>
    </source>
</evidence>
<dbReference type="InterPro" id="IPR014729">
    <property type="entry name" value="Rossmann-like_a/b/a_fold"/>
</dbReference>
<dbReference type="Proteomes" id="UP000006048">
    <property type="component" value="Chromosome"/>
</dbReference>
<dbReference type="EMBL" id="CP002959">
    <property type="protein sequence ID" value="AFM13347.1"/>
    <property type="molecule type" value="Genomic_DNA"/>
</dbReference>
<reference evidence="6 7" key="1">
    <citation type="submission" date="2012-06" db="EMBL/GenBank/DDBJ databases">
        <title>The complete chromosome of genome of Turneriella parva DSM 21527.</title>
        <authorList>
            <consortium name="US DOE Joint Genome Institute (JGI-PGF)"/>
            <person name="Lucas S."/>
            <person name="Han J."/>
            <person name="Lapidus A."/>
            <person name="Bruce D."/>
            <person name="Goodwin L."/>
            <person name="Pitluck S."/>
            <person name="Peters L."/>
            <person name="Kyrpides N."/>
            <person name="Mavromatis K."/>
            <person name="Ivanova N."/>
            <person name="Mikhailova N."/>
            <person name="Chertkov O."/>
            <person name="Detter J.C."/>
            <person name="Tapia R."/>
            <person name="Han C."/>
            <person name="Land M."/>
            <person name="Hauser L."/>
            <person name="Markowitz V."/>
            <person name="Cheng J.-F."/>
            <person name="Hugenholtz P."/>
            <person name="Woyke T."/>
            <person name="Wu D."/>
            <person name="Gronow S."/>
            <person name="Wellnitz S."/>
            <person name="Brambilla E."/>
            <person name="Klenk H.-P."/>
            <person name="Eisen J.A."/>
        </authorList>
    </citation>
    <scope>NUCLEOTIDE SEQUENCE [LARGE SCALE GENOMIC DNA]</scope>
    <source>
        <strain evidence="7">ATCC BAA-1111 / DSM 21527 / NCTC 11395 / H</strain>
    </source>
</reference>
<dbReference type="GO" id="GO:0016879">
    <property type="term" value="F:ligase activity, forming carbon-nitrogen bonds"/>
    <property type="evidence" value="ECO:0007669"/>
    <property type="project" value="InterPro"/>
</dbReference>
<keyword evidence="1" id="KW-0436">Ligase</keyword>